<dbReference type="Gene3D" id="3.90.1010.10">
    <property type="match status" value="1"/>
</dbReference>
<dbReference type="NCBIfam" id="TIGR03419">
    <property type="entry name" value="NifU_clost"/>
    <property type="match status" value="1"/>
</dbReference>
<dbReference type="PANTHER" id="PTHR10093">
    <property type="entry name" value="IRON-SULFUR CLUSTER ASSEMBLY ENZYME NIFU HOMOLOG"/>
    <property type="match status" value="1"/>
</dbReference>
<comment type="caution">
    <text evidence="2">The sequence shown here is derived from an EMBL/GenBank/DDBJ whole genome shotgun (WGS) entry which is preliminary data.</text>
</comment>
<evidence type="ECO:0000313" key="2">
    <source>
        <dbReference type="EMBL" id="PIU24078.1"/>
    </source>
</evidence>
<dbReference type="CDD" id="cd06664">
    <property type="entry name" value="IscU_like"/>
    <property type="match status" value="1"/>
</dbReference>
<gene>
    <name evidence="2" type="primary">nifU</name>
    <name evidence="2" type="ORF">COT12_02945</name>
</gene>
<dbReference type="InterPro" id="IPR017787">
    <property type="entry name" value="NIF_FeS_clus_asmbl_NifU-like"/>
</dbReference>
<dbReference type="Pfam" id="PF01592">
    <property type="entry name" value="NifU_N"/>
    <property type="match status" value="1"/>
</dbReference>
<dbReference type="InterPro" id="IPR002871">
    <property type="entry name" value="NIF_FeS_clus_asmbl_NifU_N"/>
</dbReference>
<proteinExistence type="predicted"/>
<reference evidence="3" key="1">
    <citation type="submission" date="2017-09" db="EMBL/GenBank/DDBJ databases">
        <title>Depth-based differentiation of microbial function through sediment-hosted aquifers and enrichment of novel symbionts in the deep terrestrial subsurface.</title>
        <authorList>
            <person name="Probst A.J."/>
            <person name="Ladd B."/>
            <person name="Jarett J.K."/>
            <person name="Geller-Mcgrath D.E."/>
            <person name="Sieber C.M.K."/>
            <person name="Emerson J.B."/>
            <person name="Anantharaman K."/>
            <person name="Thomas B.C."/>
            <person name="Malmstrom R."/>
            <person name="Stieglmeier M."/>
            <person name="Klingl A."/>
            <person name="Woyke T."/>
            <person name="Ryan C.M."/>
            <person name="Banfield J.F."/>
        </authorList>
    </citation>
    <scope>NUCLEOTIDE SEQUENCE [LARGE SCALE GENOMIC DNA]</scope>
</reference>
<dbReference type="Proteomes" id="UP000229896">
    <property type="component" value="Unassembled WGS sequence"/>
</dbReference>
<dbReference type="GO" id="GO:0016226">
    <property type="term" value="P:iron-sulfur cluster assembly"/>
    <property type="evidence" value="ECO:0007669"/>
    <property type="project" value="InterPro"/>
</dbReference>
<organism evidence="2 3">
    <name type="scientific">Candidatus Berkelbacteria bacterium CG08_land_8_20_14_0_20_39_8</name>
    <dbReference type="NCBI Taxonomy" id="1974511"/>
    <lineage>
        <taxon>Bacteria</taxon>
        <taxon>Candidatus Berkelbacteria</taxon>
    </lineage>
</organism>
<dbReference type="AlphaFoldDB" id="A0A2M6YBL0"/>
<dbReference type="SUPFAM" id="SSF82649">
    <property type="entry name" value="SufE/NifU"/>
    <property type="match status" value="1"/>
</dbReference>
<evidence type="ECO:0000259" key="1">
    <source>
        <dbReference type="Pfam" id="PF01592"/>
    </source>
</evidence>
<name>A0A2M6YBL0_9BACT</name>
<evidence type="ECO:0000313" key="3">
    <source>
        <dbReference type="Proteomes" id="UP000229896"/>
    </source>
</evidence>
<sequence length="128" mass="14046">MDNLYSEKVMDHFKNPRNLGEIEDADGIGTVGNPNCGDVMKIYIKVRNNKIADIKFQTLGCGAAIASSSIATELVKGKSLDEALKLSSKQIAERMGKFPPAKYHCSILAEEGIKKAILDFQSRKNKKS</sequence>
<accession>A0A2M6YBL0</accession>
<feature type="domain" description="NIF system FeS cluster assembly NifU N-terminal" evidence="1">
    <location>
        <begin position="5"/>
        <end position="126"/>
    </location>
</feature>
<dbReference type="GO" id="GO:0051536">
    <property type="term" value="F:iron-sulfur cluster binding"/>
    <property type="evidence" value="ECO:0007669"/>
    <property type="project" value="InterPro"/>
</dbReference>
<protein>
    <submittedName>
        <fullName evidence="2">Fe-S cluster assembly scaffold protein NifU</fullName>
    </submittedName>
</protein>
<dbReference type="EMBL" id="PEXI01000093">
    <property type="protein sequence ID" value="PIU24078.1"/>
    <property type="molecule type" value="Genomic_DNA"/>
</dbReference>
<dbReference type="GO" id="GO:0005506">
    <property type="term" value="F:iron ion binding"/>
    <property type="evidence" value="ECO:0007669"/>
    <property type="project" value="InterPro"/>
</dbReference>